<protein>
    <submittedName>
        <fullName evidence="1">Conserved uncharacterized protein</fullName>
    </submittedName>
</protein>
<dbReference type="HOGENOM" id="CLU_084157_0_0_7"/>
<dbReference type="Proteomes" id="UP000007347">
    <property type="component" value="Chromosome"/>
</dbReference>
<organism evidence="1 2">
    <name type="scientific">Desulfobacula toluolica (strain DSM 7467 / Tol2)</name>
    <dbReference type="NCBI Taxonomy" id="651182"/>
    <lineage>
        <taxon>Bacteria</taxon>
        <taxon>Pseudomonadati</taxon>
        <taxon>Thermodesulfobacteriota</taxon>
        <taxon>Desulfobacteria</taxon>
        <taxon>Desulfobacterales</taxon>
        <taxon>Desulfobacteraceae</taxon>
        <taxon>Desulfobacula</taxon>
    </lineage>
</organism>
<dbReference type="EMBL" id="FO203503">
    <property type="protein sequence ID" value="CCK80293.1"/>
    <property type="molecule type" value="Genomic_DNA"/>
</dbReference>
<dbReference type="InterPro" id="IPR045584">
    <property type="entry name" value="Pilin-like"/>
</dbReference>
<proteinExistence type="predicted"/>
<dbReference type="SUPFAM" id="SSF54523">
    <property type="entry name" value="Pili subunits"/>
    <property type="match status" value="1"/>
</dbReference>
<dbReference type="AlphaFoldDB" id="K0NK60"/>
<name>K0NK60_DESTT</name>
<evidence type="ECO:0000313" key="2">
    <source>
        <dbReference type="Proteomes" id="UP000007347"/>
    </source>
</evidence>
<dbReference type="OrthoDB" id="9783085at2"/>
<dbReference type="KEGG" id="dto:TOL2_C21320"/>
<dbReference type="PATRIC" id="fig|651182.5.peg.2530"/>
<keyword evidence="2" id="KW-1185">Reference proteome</keyword>
<dbReference type="STRING" id="651182.TOL2_C21320"/>
<reference evidence="1 2" key="1">
    <citation type="journal article" date="2013" name="Environ. Microbiol.">
        <title>Complete genome, catabolic sub-proteomes and key-metabolites of Desulfobacula toluolica Tol2, a marine, aromatic compound-degrading, sulfate-reducing bacterium.</title>
        <authorList>
            <person name="Wohlbrand L."/>
            <person name="Jacob J.H."/>
            <person name="Kube M."/>
            <person name="Mussmann M."/>
            <person name="Jarling R."/>
            <person name="Beck A."/>
            <person name="Amann R."/>
            <person name="Wilkes H."/>
            <person name="Reinhardt R."/>
            <person name="Rabus R."/>
        </authorList>
    </citation>
    <scope>NUCLEOTIDE SEQUENCE [LARGE SCALE GENOMIC DNA]</scope>
    <source>
        <strain evidence="2">DSM 7467 / Tol2</strain>
    </source>
</reference>
<accession>K0NK60</accession>
<evidence type="ECO:0000313" key="1">
    <source>
        <dbReference type="EMBL" id="CCK80293.1"/>
    </source>
</evidence>
<gene>
    <name evidence="1" type="ordered locus">TOL2_C21320</name>
</gene>
<sequence>MIKNASISFLLIAVFVLFSVNLEKQRDIFVKSNFVEYTTPSKIIGPASLEFKGLTSDYLLFKFMTFVGEKAAEQSEISSKQWDNLIKTLDTITDLDPYFWDAYLFSEMFLAWGAGKIYEANRLLLKGTRYLPKKSRLYYYLGFNHFYFLKDNKKGSKYLMQASKLPGCSPYVANLAARLSVYAFEHRDGIMFLREMLKDTRNKTIRDRFKMRMITLEIMESLESKITVYYEKYGVYPASLEDLVIKGIIDNIPKDPYGGKFMILQNNRVYTTSNMLIKEMK</sequence>
<dbReference type="RefSeq" id="WP_014957605.1">
    <property type="nucleotide sequence ID" value="NC_018645.1"/>
</dbReference>